<evidence type="ECO:0000256" key="2">
    <source>
        <dbReference type="SAM" id="MobiDB-lite"/>
    </source>
</evidence>
<feature type="region of interest" description="Disordered" evidence="2">
    <location>
        <begin position="500"/>
        <end position="524"/>
    </location>
</feature>
<evidence type="ECO:0000259" key="5">
    <source>
        <dbReference type="PROSITE" id="PS51190"/>
    </source>
</evidence>
<dbReference type="Pfam" id="PF00454">
    <property type="entry name" value="PI3_PI4_kinase"/>
    <property type="match status" value="1"/>
</dbReference>
<dbReference type="STRING" id="1173061.A0A0J9YHQ3"/>
<dbReference type="PANTHER" id="PTHR11139:SF1">
    <property type="entry name" value="TRANSFORMATION_TRANSCRIPTION DOMAIN-ASSOCIATED PROTEIN"/>
    <property type="match status" value="1"/>
</dbReference>
<feature type="region of interest" description="Disordered" evidence="2">
    <location>
        <begin position="3173"/>
        <end position="3215"/>
    </location>
</feature>
<gene>
    <name evidence="6" type="ORF">BN980_GECA01s07853g</name>
</gene>
<feature type="compositionally biased region" description="Polar residues" evidence="2">
    <location>
        <begin position="500"/>
        <end position="512"/>
    </location>
</feature>
<dbReference type="InterPro" id="IPR046807">
    <property type="entry name" value="Tra1_central"/>
</dbReference>
<proteinExistence type="inferred from homology"/>
<evidence type="ECO:0000259" key="4">
    <source>
        <dbReference type="PROSITE" id="PS51189"/>
    </source>
</evidence>
<dbReference type="CDD" id="cd05163">
    <property type="entry name" value="PIKK_TRRAP"/>
    <property type="match status" value="1"/>
</dbReference>
<protein>
    <submittedName>
        <fullName evidence="6">Similar to Saccharomyces cerevisiae YHR099W TRA1 Subunit of SAGA and NuA4 histone acetyltransferase complexes</fullName>
    </submittedName>
</protein>
<dbReference type="GO" id="GO:0035267">
    <property type="term" value="C:NuA4 histone acetyltransferase complex"/>
    <property type="evidence" value="ECO:0007669"/>
    <property type="project" value="TreeGrafter"/>
</dbReference>
<keyword evidence="7" id="KW-1185">Reference proteome</keyword>
<dbReference type="Pfam" id="PF20175">
    <property type="entry name" value="Tra1_central"/>
    <property type="match status" value="1"/>
</dbReference>
<dbReference type="PROSITE" id="PS51190">
    <property type="entry name" value="FATC"/>
    <property type="match status" value="1"/>
</dbReference>
<dbReference type="InterPro" id="IPR003152">
    <property type="entry name" value="FATC_dom"/>
</dbReference>
<dbReference type="GO" id="GO:0006355">
    <property type="term" value="P:regulation of DNA-templated transcription"/>
    <property type="evidence" value="ECO:0007669"/>
    <property type="project" value="TreeGrafter"/>
</dbReference>
<evidence type="ECO:0000313" key="7">
    <source>
        <dbReference type="Proteomes" id="UP000242525"/>
    </source>
</evidence>
<dbReference type="Proteomes" id="UP000242525">
    <property type="component" value="Unassembled WGS sequence"/>
</dbReference>
<dbReference type="PROSITE" id="PS50290">
    <property type="entry name" value="PI3_4_KINASE_3"/>
    <property type="match status" value="1"/>
</dbReference>
<dbReference type="GO" id="GO:0000124">
    <property type="term" value="C:SAGA complex"/>
    <property type="evidence" value="ECO:0007669"/>
    <property type="project" value="TreeGrafter"/>
</dbReference>
<feature type="domain" description="FAT" evidence="4">
    <location>
        <begin position="2604"/>
        <end position="3161"/>
    </location>
</feature>
<evidence type="ECO:0000259" key="3">
    <source>
        <dbReference type="PROSITE" id="PS50290"/>
    </source>
</evidence>
<evidence type="ECO:0000313" key="6">
    <source>
        <dbReference type="EMBL" id="CDO51534.1"/>
    </source>
</evidence>
<dbReference type="InterPro" id="IPR000403">
    <property type="entry name" value="PI3/4_kinase_cat_dom"/>
</dbReference>
<comment type="caution">
    <text evidence="6">The sequence shown here is derived from an EMBL/GenBank/DDBJ whole genome shotgun (WGS) entry which is preliminary data.</text>
</comment>
<comment type="similarity">
    <text evidence="1">Belongs to the PI3/PI4-kinase family. TRA1 subfamily.</text>
</comment>
<dbReference type="Pfam" id="PF20206">
    <property type="entry name" value="Tra1_ring"/>
    <property type="match status" value="1"/>
</dbReference>
<dbReference type="OrthoDB" id="5570127at2759"/>
<evidence type="ECO:0000256" key="1">
    <source>
        <dbReference type="ARBA" id="ARBA00007234"/>
    </source>
</evidence>
<dbReference type="Pfam" id="PF02259">
    <property type="entry name" value="FAT"/>
    <property type="match status" value="1"/>
</dbReference>
<dbReference type="GO" id="GO:0005634">
    <property type="term" value="C:nucleus"/>
    <property type="evidence" value="ECO:0007669"/>
    <property type="project" value="TreeGrafter"/>
</dbReference>
<dbReference type="Gene3D" id="1.10.1070.11">
    <property type="entry name" value="Phosphatidylinositol 3-/4-kinase, catalytic domain"/>
    <property type="match status" value="1"/>
</dbReference>
<dbReference type="PANTHER" id="PTHR11139">
    <property type="entry name" value="ATAXIA TELANGIECTASIA MUTATED ATM -RELATED"/>
    <property type="match status" value="1"/>
</dbReference>
<organism evidence="6 7">
    <name type="scientific">Geotrichum candidum</name>
    <name type="common">Oospora lactis</name>
    <name type="synonym">Dipodascus geotrichum</name>
    <dbReference type="NCBI Taxonomy" id="1173061"/>
    <lineage>
        <taxon>Eukaryota</taxon>
        <taxon>Fungi</taxon>
        <taxon>Dikarya</taxon>
        <taxon>Ascomycota</taxon>
        <taxon>Saccharomycotina</taxon>
        <taxon>Dipodascomycetes</taxon>
        <taxon>Dipodascales</taxon>
        <taxon>Dipodascaceae</taxon>
        <taxon>Geotrichum</taxon>
    </lineage>
</organism>
<dbReference type="InterPro" id="IPR050517">
    <property type="entry name" value="DDR_Repair_Kinase"/>
</dbReference>
<dbReference type="GO" id="GO:0006281">
    <property type="term" value="P:DNA repair"/>
    <property type="evidence" value="ECO:0007669"/>
    <property type="project" value="TreeGrafter"/>
</dbReference>
<dbReference type="InterPro" id="IPR014009">
    <property type="entry name" value="PIK_FAT"/>
</dbReference>
<dbReference type="InterPro" id="IPR046805">
    <property type="entry name" value="Tra1_ring"/>
</dbReference>
<dbReference type="InterPro" id="IPR011009">
    <property type="entry name" value="Kinase-like_dom_sf"/>
</dbReference>
<feature type="domain" description="PI3K/PI4K catalytic" evidence="3">
    <location>
        <begin position="3397"/>
        <end position="3721"/>
    </location>
</feature>
<dbReference type="EMBL" id="CCBN010000001">
    <property type="protein sequence ID" value="CDO51534.1"/>
    <property type="molecule type" value="Genomic_DNA"/>
</dbReference>
<feature type="domain" description="FATC" evidence="5">
    <location>
        <begin position="3718"/>
        <end position="3750"/>
    </location>
</feature>
<dbReference type="SUPFAM" id="SSF48371">
    <property type="entry name" value="ARM repeat"/>
    <property type="match status" value="3"/>
</dbReference>
<dbReference type="SMART" id="SM00146">
    <property type="entry name" value="PI3Kc"/>
    <property type="match status" value="1"/>
</dbReference>
<dbReference type="InterPro" id="IPR003151">
    <property type="entry name" value="PIK-rel_kinase_FAT"/>
</dbReference>
<sequence length="3750" mass="427684">MASSTSQVESFAEKLLDDNLDLKTKLQTATELREAIEFHQSPADYANFLSHVVPALLHILKHVNISFNSTSFEHRLRNCTLDIILRLTTNDALKEYAPSILKELMTLLRTENEDNGVLCMKILTSFHRSYKTHIQDQVEPFLNLVIEIYKNIPQVVRETFAINAVPSSGNTPVTTFHSPRPLSPSMGADFSNEHASKPLQRCLYSFKVLTECPIIVVLLYSTHKHLVRTSLATFIPHIIEMLKLQAPPQANAHAAAASRGEIHTSISPQIKNRAAYGEFITAQVKSMSFLAYALRSFSSALKQYHSLIPDFVVRLLQDCPCELSAARKELLVATRHILSTDFRTIFIPKVDILLNERVLIGNGLTVHETLRPLAYSTIADLVHHVRAELTPEQIWKTVKVYCKNMQDDTLPTSFQIMSAKLLLNLVERIMKLPNKAEGRQIMVLILNAFVQRFATLNRTYDHVMKSHKAFLEKEKKTKEDMKRKYSTNLELSYDVPLTSADSTSTNVNHSTQNNKSESSNVKKEKESKKELDFFTVLKENTIQIHADQNPDELRDAKYLFKNLMNFLKTVMFGLKSCNPPPPADFNPQQWQESARMFNYEQIVIFRKLFREGILGHLFYAQSSPQELTKNGFDLSSSNLPNNSAKDETELMETFATVFIHIDPASFNEIVEAELPFLYEATFKNATLLYIPQFFLANESTSSNFAGLLISFLKKKLPELGAGDPIKSGILIRLFKLCFMGVNLFPMQNENILLPHLRSLIIGSLDLTTTAKEPIVYFHLLRTLFRSIGGGRFEQLYKEVLPLLQVLLASLNNLLTTARRPQERDIYVELCLTVPVRLSVLVPHLGYLMRPLVLALNGSAELVNQGLRTLELCVDNLTSEYFDPIMEPVVGEIMQALWKHLKPLPYNHQHSHTTFRILGKLGGRNRRYLTPPTDLKNISVLEQEASVLLNLDGINELQPLKLTPSITCALNVLEDHRITTHYRKEAYNYLSTVLKLFFNTAPASEELADQIQSCVSIILGSDFPEIDKHLENDPSRDVNQKRLQNQLFERLLQAVFYATSIPEVKEEALELVKNLCEHCVLLEVGNFVIEKRRAVMPFNLDEHEGIAHLDPKSILSAIVYALCHYDNDVKETGKKSIHYIFEAGLAVIGSTDEVQKFPMFKTFFGKLSHTCFEAQYYRKAGACLGLKTLIQELGISLSWISDRQLEFVRTMFFVIKDIPNDVPSQVKFEAHDLLLYVLENCNKDISEAQMSQRAYKQLTGLLAYELANANAVVRKTSQEALQVLSKVTGKTVTQIILPVKNILLPPIFTKPLRALPFLMQIGHIDAITFCLGLKDTFLEFNDELNRLVLEALALIDAEDDSLTSAHRASEHRTAEQLVQLRIVSIKLLSLALTLPDYHLIQQTQTRSKIMAVFFKTLYNKSSKVVDAAHAGLRAVVAHNTRLPKDILQNGLRPILLTLSDHKRLKVSGLEGLARLLEVLTNYFKVEIGNKLLDHLNAWAEPEVLQQYSIKTLQGENHINIIVAILNVFHLLPSGAFIFMKGLMKTLLDLENRIRRQHNSPFREPIAKFVNRYPVESWNFFSSNFTDRTYGRIFSSLLAMDSCADFRKHIRENLTELTSKLTQEVEGREKCYLISNMIHVIDALMVDDKEWIKDQRDLLVDLKKLFPTFITTARNESNLSDVLLQTEQSIEKYQLILVSYLEQTDDTDLLLSVINVISSINIKVNSELHDFIFNNMVSSKDVQARRKYLLKSIDAGTTKSNHVDARGFVFKYIINATLIVEASRNENLLELLEKPLGNGKGETFLDVVHDKVWKNTGPDAHEDTYGTIDYFRFELLNVSALLLKHCPSLIADARKDIIKFGWSNIKLEDIVSKQAAYVLIAYFIAAYDTLSKMVVQIYVHLLKTHQNEAKILVRQGLDLLAPVLKERVSTPLWAKWPRRVLSEDGHNVSQVTNIYQFITRHPELFFEYRDHFVSNIIAAMPKLSLISNPPLENQNLAVDLADLILTWENMANESGANLPKSRKRKLSDVGDKETSSSTPAAADTETPGGEKTSEQPNQTAVANQYSIPFPQREACITYLIRFVCVSPQKVVDSVLGRKVIGILYHLLGENHWSEVTVKLAFFDKSLVNNDISNASGLTLCLNALQVICITLGRKPASWIVSNIHYLMYLLEKCIKSNNVEILDSLLNVLNIIFNAIKVESPHEDDDSSAVSEFLTLINNSIQENFTSNGSVSAGVMLSWALVRFRPSRIDDSLLQSIMKAFGKLYKDHTSPSPNGNKEDPNGDKNLADAKFTLKLLAMILDIASVRISHLNDQRRIFLSLYAQLIERSTDKDLCLRMIAIARNWVFSKTDLFPTTKEKAAILSKMMVFESRKDKDLTQKFYEILIDIYTNPSTARSDLAVRMEPSFMIGTRLENIEIRQRLMEILNNSLDSNALKRLNYVIADQNWEYIGESQWLNQALQILYGGMKPTGLTLSKRDFTTASLSEIMEAVPKTYKRDDGLIPESLHTFVERRIQFVQSISKITAQQLFKPLSEIQYKSPELVHKMWVNLFPLVSSAIPKKEKIDFLRAMVLLLSKDYHNRQMEVSPNVVQSLLEGASKHEQLPPHLVKYLGKSFNSWYPAIRNLETIYEKPLTDSLRTSQSNLDALAEMYAGLQEDDMFYGLWRRRAKYSETNTAVSYEQCGLWSRAMQMYESAQIKARSGALPYSEAEYALWEDHWILCAQKLQQWEILTELAKHESFTDLLLECGWRVADWTADKEPLEQSIKTVMDVPTPRRQIFETFLCLQGYAQKADTMQNLSKCCDEGIQLALRKWNSLPERLTGAHIPLLHTFQQYVEFMEASQVYTSLQNTNVRNLDTMSQELKGVLQAWRERLPNLWDDINIWGDLVTWRKHAFNVINSTYIPLIPALQREGNNNNNNSNSFAYRGYHEIAWIINRFAHVARKHSMTEVCLSQLHKIYSLPNIEIQEAFLKLREQAKCYYQNPNEYQTGLDVISNTNLIYFVSQQKAEFFTLKGMFLSKLNVDNEANHAFATAVQIDLYHPKAWAEWGYFIDRSFQKNPNDINQASIALNCYLQAAGLYKNGKTRKILGRILWLMSIEDDSGTIAKVFEKFHGEVPVWYWITYIPQLLTALSHKEGQFAKDILIRIAKSYPQSLHFHLRTTKEDFALIQRQAMSAQNAQRGQPGVPGGASATPSTSGTPAGVPSLGTPAIPNGGNSNAQGSAFSAGGKVLQPWDHVDEILNILKTAYPLLALSLEALVDQIYQRFKCTPEEDTYRLIMALLNESVQNMGRLHLHKDRPLPTEANIAKFAETVIPDYAKAAFEKDFVKEKPEFEVYVKRLRKWRDLYEERLDKRPGTINLEALSPHLSEFHYQKFEDIEVPGQYSELKDDNLHFVKIDRFMPTVDVVRGFGQSYKRIKILGHNGSIHMFAVQYPSGRQCRREERVTQLFKILNGILTHKKESRRRNLQFTLPVAVPFSPHIRIIQDNPQYVSMHAIYEDYCRRMGRSRDEPLEFSAKKMKAAYDPKLPKPDMANIKMEILNAIQATIVPSTVLRDYFERTYATFQDFWLFRKQFAYQYAGVTFMTFLMSISNRYPHKCFINAGSGNVWSTDMLPMLSPKNPPTFHNGELVPFRLTPNIQALMGPIALEGIYSVSVMVIAKCLTESEFDLDQYLSVFVRDELISWYVQQQRRSAPDKQLREIALTNVGVIVKRATSLAQVGQGNIPANQTVIDLISQAVNPRFMVHTDNLWMPYL</sequence>
<reference evidence="6" key="1">
    <citation type="submission" date="2014-03" db="EMBL/GenBank/DDBJ databases">
        <authorList>
            <person name="Casaregola S."/>
        </authorList>
    </citation>
    <scope>NUCLEOTIDE SEQUENCE [LARGE SCALE GENOMIC DNA]</scope>
    <source>
        <strain evidence="6">CLIB 918</strain>
    </source>
</reference>
<dbReference type="InterPro" id="IPR016024">
    <property type="entry name" value="ARM-type_fold"/>
</dbReference>
<dbReference type="InterPro" id="IPR036940">
    <property type="entry name" value="PI3/4_kinase_cat_sf"/>
</dbReference>
<feature type="region of interest" description="Disordered" evidence="2">
    <location>
        <begin position="2013"/>
        <end position="2055"/>
    </location>
</feature>
<accession>A0A0J9YHQ3</accession>
<dbReference type="SUPFAM" id="SSF56112">
    <property type="entry name" value="Protein kinase-like (PK-like)"/>
    <property type="match status" value="1"/>
</dbReference>
<name>A0A0J9YHQ3_GEOCN</name>
<dbReference type="PROSITE" id="PS51189">
    <property type="entry name" value="FAT"/>
    <property type="match status" value="1"/>
</dbReference>